<feature type="region of interest" description="Disordered" evidence="1">
    <location>
        <begin position="1"/>
        <end position="33"/>
    </location>
</feature>
<comment type="caution">
    <text evidence="3">The sequence shown here is derived from an EMBL/GenBank/DDBJ whole genome shotgun (WGS) entry which is preliminary data.</text>
</comment>
<gene>
    <name evidence="3" type="ORF">Raf01_29670</name>
</gene>
<evidence type="ECO:0000256" key="1">
    <source>
        <dbReference type="SAM" id="MobiDB-lite"/>
    </source>
</evidence>
<dbReference type="AlphaFoldDB" id="A0A8J3QS98"/>
<organism evidence="3 4">
    <name type="scientific">Rugosimonospora africana</name>
    <dbReference type="NCBI Taxonomy" id="556532"/>
    <lineage>
        <taxon>Bacteria</taxon>
        <taxon>Bacillati</taxon>
        <taxon>Actinomycetota</taxon>
        <taxon>Actinomycetes</taxon>
        <taxon>Micromonosporales</taxon>
        <taxon>Micromonosporaceae</taxon>
        <taxon>Rugosimonospora</taxon>
    </lineage>
</organism>
<evidence type="ECO:0000313" key="3">
    <source>
        <dbReference type="EMBL" id="GIH14795.1"/>
    </source>
</evidence>
<accession>A0A8J3QS98</accession>
<dbReference type="Pfam" id="PF09350">
    <property type="entry name" value="DJC28_CD"/>
    <property type="match status" value="1"/>
</dbReference>
<evidence type="ECO:0000313" key="4">
    <source>
        <dbReference type="Proteomes" id="UP000642748"/>
    </source>
</evidence>
<proteinExistence type="predicted"/>
<feature type="domain" description="DnaJ homologue subfamily C member 28 conserved" evidence="2">
    <location>
        <begin position="9"/>
        <end position="75"/>
    </location>
</feature>
<evidence type="ECO:0000259" key="2">
    <source>
        <dbReference type="Pfam" id="PF09350"/>
    </source>
</evidence>
<feature type="compositionally biased region" description="Basic and acidic residues" evidence="1">
    <location>
        <begin position="8"/>
        <end position="22"/>
    </location>
</feature>
<name>A0A8J3QS98_9ACTN</name>
<dbReference type="RefSeq" id="WP_203918418.1">
    <property type="nucleotide sequence ID" value="NZ_BONZ01000027.1"/>
</dbReference>
<dbReference type="EMBL" id="BONZ01000027">
    <property type="protein sequence ID" value="GIH14795.1"/>
    <property type="molecule type" value="Genomic_DNA"/>
</dbReference>
<dbReference type="InterPro" id="IPR018961">
    <property type="entry name" value="DnaJ_homolog_subfam-C_membr-28"/>
</dbReference>
<dbReference type="Proteomes" id="UP000642748">
    <property type="component" value="Unassembled WGS sequence"/>
</dbReference>
<sequence>MSSPYESPVDRQIREAQERGDFDDLPGMGKPLPGYGESYDENWWVKDWVRRENITGVLPTTLRLRREAEDLMRTVAKKPTESAVREFVTDLNERIRRARRGLADGPSVVLPDFDVDGVVEAWRQQRA</sequence>
<keyword evidence="4" id="KW-1185">Reference proteome</keyword>
<protein>
    <submittedName>
        <fullName evidence="3">DUF1992 domain-containing protein</fullName>
    </submittedName>
</protein>
<reference evidence="3" key="1">
    <citation type="submission" date="2021-01" db="EMBL/GenBank/DDBJ databases">
        <title>Whole genome shotgun sequence of Rugosimonospora africana NBRC 104875.</title>
        <authorList>
            <person name="Komaki H."/>
            <person name="Tamura T."/>
        </authorList>
    </citation>
    <scope>NUCLEOTIDE SEQUENCE</scope>
    <source>
        <strain evidence="3">NBRC 104875</strain>
    </source>
</reference>